<dbReference type="Proteomes" id="UP000572540">
    <property type="component" value="Unassembled WGS sequence"/>
</dbReference>
<gene>
    <name evidence="1" type="ORF">GGD41_002736</name>
</gene>
<accession>A0A7Y9W837</accession>
<proteinExistence type="predicted"/>
<dbReference type="AlphaFoldDB" id="A0A7Y9W837"/>
<dbReference type="EMBL" id="JACCAU010000001">
    <property type="protein sequence ID" value="NYH15508.1"/>
    <property type="molecule type" value="Genomic_DNA"/>
</dbReference>
<name>A0A7Y9W837_9BURK</name>
<evidence type="ECO:0000313" key="2">
    <source>
        <dbReference type="Proteomes" id="UP000572540"/>
    </source>
</evidence>
<sequence>MAIHRTAETARLVLRVRDRAERRQRPFVGQRGIAWKHKDQAFHFAARISAHAIGQTILAEIRHVDALARAVVGPAVVTAANRFALHHALMQRHLPMRTTVFKRERLAALRTSQHDRLARERHTVRLAALHFMRPGERIPVVRVNTDAAQIAHRRVSRGLVRRMRVSGRMSVFRRCVMNRRRIEGCFDGVLFERGNSMHRWGLRARADRR</sequence>
<protein>
    <submittedName>
        <fullName evidence="1">Uncharacterized protein</fullName>
    </submittedName>
</protein>
<organism evidence="1 2">
    <name type="scientific">Paraburkholderia bryophila</name>
    <dbReference type="NCBI Taxonomy" id="420952"/>
    <lineage>
        <taxon>Bacteria</taxon>
        <taxon>Pseudomonadati</taxon>
        <taxon>Pseudomonadota</taxon>
        <taxon>Betaproteobacteria</taxon>
        <taxon>Burkholderiales</taxon>
        <taxon>Burkholderiaceae</taxon>
        <taxon>Paraburkholderia</taxon>
    </lineage>
</organism>
<reference evidence="1 2" key="1">
    <citation type="submission" date="2020-07" db="EMBL/GenBank/DDBJ databases">
        <title>Exploring microbial biodiversity for novel pathways involved in the catabolism of aromatic compounds derived from lignin.</title>
        <authorList>
            <person name="Elkins J."/>
        </authorList>
    </citation>
    <scope>NUCLEOTIDE SEQUENCE [LARGE SCALE GENOMIC DNA]</scope>
    <source>
        <strain evidence="1 2">H2C3B</strain>
    </source>
</reference>
<comment type="caution">
    <text evidence="1">The sequence shown here is derived from an EMBL/GenBank/DDBJ whole genome shotgun (WGS) entry which is preliminary data.</text>
</comment>
<evidence type="ECO:0000313" key="1">
    <source>
        <dbReference type="EMBL" id="NYH15508.1"/>
    </source>
</evidence>